<dbReference type="EMBL" id="JACHGK010000027">
    <property type="protein sequence ID" value="MBB6447717.1"/>
    <property type="molecule type" value="Genomic_DNA"/>
</dbReference>
<comment type="caution">
    <text evidence="1">The sequence shown here is derived from an EMBL/GenBank/DDBJ whole genome shotgun (WGS) entry which is preliminary data.</text>
</comment>
<reference evidence="1 2" key="1">
    <citation type="submission" date="2020-08" db="EMBL/GenBank/DDBJ databases">
        <title>Genomic Encyclopedia of Type Strains, Phase IV (KMG-IV): sequencing the most valuable type-strain genomes for metagenomic binning, comparative biology and taxonomic classification.</title>
        <authorList>
            <person name="Goeker M."/>
        </authorList>
    </citation>
    <scope>NUCLEOTIDE SEQUENCE [LARGE SCALE GENOMIC DNA]</scope>
    <source>
        <strain evidence="1 2">DSM 5391</strain>
    </source>
</reference>
<dbReference type="Gene3D" id="3.30.70.2970">
    <property type="entry name" value="Protein of unknown function (DUF541), domain 2"/>
    <property type="match status" value="1"/>
</dbReference>
<dbReference type="InterPro" id="IPR007497">
    <property type="entry name" value="SIMPL/DUF541"/>
</dbReference>
<dbReference type="InterPro" id="IPR052022">
    <property type="entry name" value="26kDa_periplasmic_antigen"/>
</dbReference>
<accession>A0A7X0LYN8</accession>
<gene>
    <name evidence="1" type="ORF">HNR53_004426</name>
</gene>
<dbReference type="Pfam" id="PF04402">
    <property type="entry name" value="SIMPL"/>
    <property type="match status" value="1"/>
</dbReference>
<evidence type="ECO:0000313" key="2">
    <source>
        <dbReference type="Proteomes" id="UP000531594"/>
    </source>
</evidence>
<dbReference type="GO" id="GO:0006974">
    <property type="term" value="P:DNA damage response"/>
    <property type="evidence" value="ECO:0007669"/>
    <property type="project" value="TreeGrafter"/>
</dbReference>
<dbReference type="PANTHER" id="PTHR34387">
    <property type="entry name" value="SLR1258 PROTEIN"/>
    <property type="match status" value="1"/>
</dbReference>
<organism evidence="1 2">
    <name type="scientific">Bacillus benzoevorans</name>
    <dbReference type="NCBI Taxonomy" id="1456"/>
    <lineage>
        <taxon>Bacteria</taxon>
        <taxon>Bacillati</taxon>
        <taxon>Bacillota</taxon>
        <taxon>Bacilli</taxon>
        <taxon>Bacillales</taxon>
        <taxon>Bacillaceae</taxon>
        <taxon>Bacillus</taxon>
    </lineage>
</organism>
<sequence>MTVEGEGRVITKPDQAKINIGVSTENPNVQQAQQENTKISNQIIDALTRTGISENDIRTVTYSIFPRYDYIEGKSILRGYEVEHLFEITIRDLTKTGLVYDAAIQNGANRSGTIQFLVSNPEQYYQEALSKAVIDAGKKAAVLAQTIRAALYPIPIKMIERSMGQGSAPRPYAFQVAGVSTEGPPPIQEGRFTITANVTAVYSYKS</sequence>
<protein>
    <recommendedName>
        <fullName evidence="3">DUF541 domain-containing protein</fullName>
    </recommendedName>
</protein>
<name>A0A7X0LYN8_9BACI</name>
<dbReference type="AlphaFoldDB" id="A0A7X0LYN8"/>
<dbReference type="Proteomes" id="UP000531594">
    <property type="component" value="Unassembled WGS sequence"/>
</dbReference>
<evidence type="ECO:0008006" key="3">
    <source>
        <dbReference type="Google" id="ProtNLM"/>
    </source>
</evidence>
<dbReference type="PANTHER" id="PTHR34387:SF1">
    <property type="entry name" value="PERIPLASMIC IMMUNOGENIC PROTEIN"/>
    <property type="match status" value="1"/>
</dbReference>
<dbReference type="Gene3D" id="3.30.110.170">
    <property type="entry name" value="Protein of unknown function (DUF541), domain 1"/>
    <property type="match status" value="1"/>
</dbReference>
<keyword evidence="2" id="KW-1185">Reference proteome</keyword>
<proteinExistence type="predicted"/>
<evidence type="ECO:0000313" key="1">
    <source>
        <dbReference type="EMBL" id="MBB6447717.1"/>
    </source>
</evidence>